<gene>
    <name evidence="1" type="ORF">SDC9_147763</name>
</gene>
<dbReference type="AlphaFoldDB" id="A0A645EFL1"/>
<evidence type="ECO:0000313" key="1">
    <source>
        <dbReference type="EMBL" id="MPN00567.1"/>
    </source>
</evidence>
<proteinExistence type="predicted"/>
<reference evidence="1" key="1">
    <citation type="submission" date="2019-08" db="EMBL/GenBank/DDBJ databases">
        <authorList>
            <person name="Kucharzyk K."/>
            <person name="Murdoch R.W."/>
            <person name="Higgins S."/>
            <person name="Loffler F."/>
        </authorList>
    </citation>
    <scope>NUCLEOTIDE SEQUENCE</scope>
</reference>
<dbReference type="EMBL" id="VSSQ01046602">
    <property type="protein sequence ID" value="MPN00567.1"/>
    <property type="molecule type" value="Genomic_DNA"/>
</dbReference>
<sequence>MPHCRGLPPAPAPHRFGLSWQHSCPPHSPQSIIRGPPANETCASHGRWGLARTRFARSAQTLCGQAAGWGCGSCTTGTSSAPCNKSPVSCPQFRRWHFVNCWGAPHRPRRCAGRTPSSAAAAAAGPMHGILPRAAHKTAKCGRGLCGTRASNKNRFYAHHPAQEFLKIRPSTSSWSSPPTCQNSPLATGFHSCFRGSARLPHGRYTGTAYKTAASSAHQSSGSPPRCSIRCKRCWGTAV</sequence>
<comment type="caution">
    <text evidence="1">The sequence shown here is derived from an EMBL/GenBank/DDBJ whole genome shotgun (WGS) entry which is preliminary data.</text>
</comment>
<organism evidence="1">
    <name type="scientific">bioreactor metagenome</name>
    <dbReference type="NCBI Taxonomy" id="1076179"/>
    <lineage>
        <taxon>unclassified sequences</taxon>
        <taxon>metagenomes</taxon>
        <taxon>ecological metagenomes</taxon>
    </lineage>
</organism>
<accession>A0A645EFL1</accession>
<name>A0A645EFL1_9ZZZZ</name>
<protein>
    <submittedName>
        <fullName evidence="1">Uncharacterized protein</fullName>
    </submittedName>
</protein>